<protein>
    <submittedName>
        <fullName evidence="1">Uncharacterized protein</fullName>
    </submittedName>
</protein>
<accession>A0ABR4E9U8</accession>
<comment type="caution">
    <text evidence="1">The sequence shown here is derived from an EMBL/GenBank/DDBJ whole genome shotgun (WGS) entry which is preliminary data.</text>
</comment>
<organism evidence="1 2">
    <name type="scientific">Diaporthe vaccinii</name>
    <dbReference type="NCBI Taxonomy" id="105482"/>
    <lineage>
        <taxon>Eukaryota</taxon>
        <taxon>Fungi</taxon>
        <taxon>Dikarya</taxon>
        <taxon>Ascomycota</taxon>
        <taxon>Pezizomycotina</taxon>
        <taxon>Sordariomycetes</taxon>
        <taxon>Sordariomycetidae</taxon>
        <taxon>Diaporthales</taxon>
        <taxon>Diaporthaceae</taxon>
        <taxon>Diaporthe</taxon>
        <taxon>Diaporthe eres species complex</taxon>
    </lineage>
</organism>
<reference evidence="1 2" key="1">
    <citation type="submission" date="2024-03" db="EMBL/GenBank/DDBJ databases">
        <title>A high-quality draft genome sequence of Diaporthe vaccinii, a causative agent of upright dieback and viscid rot disease in cranberry plants.</title>
        <authorList>
            <person name="Sarrasin M."/>
            <person name="Lang B.F."/>
            <person name="Burger G."/>
        </authorList>
    </citation>
    <scope>NUCLEOTIDE SEQUENCE [LARGE SCALE GENOMIC DNA]</scope>
    <source>
        <strain evidence="1 2">IS7</strain>
    </source>
</reference>
<evidence type="ECO:0000313" key="2">
    <source>
        <dbReference type="Proteomes" id="UP001600888"/>
    </source>
</evidence>
<sequence>MGIRILKWQKRTSVEKHQNRPCSSIDCRALHAFSGDMSYCLSRMRTGVDNTAVRHTKRRQYQCRTS</sequence>
<evidence type="ECO:0000313" key="1">
    <source>
        <dbReference type="EMBL" id="KAL2279160.1"/>
    </source>
</evidence>
<dbReference type="EMBL" id="JBAWTH010000079">
    <property type="protein sequence ID" value="KAL2279160.1"/>
    <property type="molecule type" value="Genomic_DNA"/>
</dbReference>
<gene>
    <name evidence="1" type="ORF">FJTKL_13725</name>
</gene>
<keyword evidence="2" id="KW-1185">Reference proteome</keyword>
<dbReference type="Proteomes" id="UP001600888">
    <property type="component" value="Unassembled WGS sequence"/>
</dbReference>
<name>A0ABR4E9U8_9PEZI</name>
<proteinExistence type="predicted"/>